<proteinExistence type="predicted"/>
<protein>
    <submittedName>
        <fullName evidence="1">Uncharacterized protein</fullName>
    </submittedName>
</protein>
<sequence length="57" mass="6466">MVEILGIEHINESKDEWTKQSRPRQGGLHVITARFRYGLRNADCLLCIGLSDVPISE</sequence>
<keyword evidence="2" id="KW-1185">Reference proteome</keyword>
<name>A0ABS8SRS2_DATST</name>
<reference evidence="1 2" key="1">
    <citation type="journal article" date="2021" name="BMC Genomics">
        <title>Datura genome reveals duplications of psychoactive alkaloid biosynthetic genes and high mutation rate following tissue culture.</title>
        <authorList>
            <person name="Rajewski A."/>
            <person name="Carter-House D."/>
            <person name="Stajich J."/>
            <person name="Litt A."/>
        </authorList>
    </citation>
    <scope>NUCLEOTIDE SEQUENCE [LARGE SCALE GENOMIC DNA]</scope>
    <source>
        <strain evidence="1">AR-01</strain>
    </source>
</reference>
<organism evidence="1 2">
    <name type="scientific">Datura stramonium</name>
    <name type="common">Jimsonweed</name>
    <name type="synonym">Common thornapple</name>
    <dbReference type="NCBI Taxonomy" id="4076"/>
    <lineage>
        <taxon>Eukaryota</taxon>
        <taxon>Viridiplantae</taxon>
        <taxon>Streptophyta</taxon>
        <taxon>Embryophyta</taxon>
        <taxon>Tracheophyta</taxon>
        <taxon>Spermatophyta</taxon>
        <taxon>Magnoliopsida</taxon>
        <taxon>eudicotyledons</taxon>
        <taxon>Gunneridae</taxon>
        <taxon>Pentapetalae</taxon>
        <taxon>asterids</taxon>
        <taxon>lamiids</taxon>
        <taxon>Solanales</taxon>
        <taxon>Solanaceae</taxon>
        <taxon>Solanoideae</taxon>
        <taxon>Datureae</taxon>
        <taxon>Datura</taxon>
    </lineage>
</organism>
<feature type="non-terminal residue" evidence="1">
    <location>
        <position position="57"/>
    </location>
</feature>
<dbReference type="Proteomes" id="UP000823775">
    <property type="component" value="Unassembled WGS sequence"/>
</dbReference>
<dbReference type="EMBL" id="JACEIK010000703">
    <property type="protein sequence ID" value="MCD7461184.1"/>
    <property type="molecule type" value="Genomic_DNA"/>
</dbReference>
<comment type="caution">
    <text evidence="1">The sequence shown here is derived from an EMBL/GenBank/DDBJ whole genome shotgun (WGS) entry which is preliminary data.</text>
</comment>
<accession>A0ABS8SRS2</accession>
<gene>
    <name evidence="1" type="ORF">HAX54_045449</name>
</gene>
<evidence type="ECO:0000313" key="2">
    <source>
        <dbReference type="Proteomes" id="UP000823775"/>
    </source>
</evidence>
<evidence type="ECO:0000313" key="1">
    <source>
        <dbReference type="EMBL" id="MCD7461184.1"/>
    </source>
</evidence>